<dbReference type="InterPro" id="IPR044770">
    <property type="entry name" value="MFS_spinster-like"/>
</dbReference>
<dbReference type="EMBL" id="CP007243">
    <property type="protein sequence ID" value="AIA30919.1"/>
    <property type="molecule type" value="Genomic_DNA"/>
</dbReference>
<dbReference type="InterPro" id="IPR020846">
    <property type="entry name" value="MFS_dom"/>
</dbReference>
<evidence type="ECO:0000313" key="8">
    <source>
        <dbReference type="EMBL" id="AIA30919.1"/>
    </source>
</evidence>
<feature type="transmembrane region" description="Helical" evidence="6">
    <location>
        <begin position="345"/>
        <end position="362"/>
    </location>
</feature>
<name>A0A059XQR3_9BACT</name>
<comment type="subcellular location">
    <subcellularLocation>
        <location evidence="1">Membrane</location>
        <topology evidence="1">Multi-pass membrane protein</topology>
    </subcellularLocation>
</comment>
<evidence type="ECO:0000256" key="2">
    <source>
        <dbReference type="ARBA" id="ARBA00022448"/>
    </source>
</evidence>
<evidence type="ECO:0000256" key="3">
    <source>
        <dbReference type="ARBA" id="ARBA00022692"/>
    </source>
</evidence>
<feature type="transmembrane region" description="Helical" evidence="6">
    <location>
        <begin position="382"/>
        <end position="401"/>
    </location>
</feature>
<sequence length="404" mass="43176">MSKPPAPLPETENRPALALLLLFSNVLNYLDRQLFLSLFPLFRVRFALSDLMLGFLASSFTLVYVLVAPFSGTLLQRVPAGKLLAGGIVTFSTGMALTGFAPDLAWLFLGRMLTGAGEAVLTTIGPVLLLKSPFSRIRGEGMGLGIFYAAIPAGSAMGFALGGAFSHQSDFQHALLLPVFPGFLLSYLLYRGFQKTDISGLSDPLPLSIWRGMLQKPVLLSFVVQAAVTFVLGGMAAWLSVYLTREKLMTLASANLVSGGALLVGGLTGILLGGKLLDRECLNHPDAWGFRTTLAGLLMAGAGVLLVLVTGSHIMLFPELWLSTFGLFLGMVPVNCLILKRNPPVLSAPLMGLCLLFTHVFGDLPSPSLIGWMSGQISLNVALSFCLLIPISVASLAVYLYRRV</sequence>
<dbReference type="KEGG" id="lfp:Y981_09760"/>
<feature type="transmembrane region" description="Helical" evidence="6">
    <location>
        <begin position="251"/>
        <end position="273"/>
    </location>
</feature>
<dbReference type="OrthoDB" id="9815624at2"/>
<feature type="transmembrane region" description="Helical" evidence="6">
    <location>
        <begin position="294"/>
        <end position="314"/>
    </location>
</feature>
<evidence type="ECO:0000256" key="4">
    <source>
        <dbReference type="ARBA" id="ARBA00022989"/>
    </source>
</evidence>
<evidence type="ECO:0000256" key="6">
    <source>
        <dbReference type="SAM" id="Phobius"/>
    </source>
</evidence>
<dbReference type="HOGENOM" id="CLU_001265_5_12_0"/>
<dbReference type="Gene3D" id="1.20.1250.20">
    <property type="entry name" value="MFS general substrate transporter like domains"/>
    <property type="match status" value="1"/>
</dbReference>
<dbReference type="RefSeq" id="WP_051613875.1">
    <property type="nucleotide sequence ID" value="NZ_CP007243.1"/>
</dbReference>
<feature type="domain" description="Major facilitator superfamily (MFS) profile" evidence="7">
    <location>
        <begin position="17"/>
        <end position="404"/>
    </location>
</feature>
<proteinExistence type="predicted"/>
<dbReference type="InterPro" id="IPR036259">
    <property type="entry name" value="MFS_trans_sf"/>
</dbReference>
<dbReference type="GO" id="GO:0022857">
    <property type="term" value="F:transmembrane transporter activity"/>
    <property type="evidence" value="ECO:0007669"/>
    <property type="project" value="InterPro"/>
</dbReference>
<accession>A0A059XQR3</accession>
<dbReference type="Proteomes" id="UP000027059">
    <property type="component" value="Chromosome"/>
</dbReference>
<evidence type="ECO:0000313" key="9">
    <source>
        <dbReference type="Proteomes" id="UP000027059"/>
    </source>
</evidence>
<dbReference type="SUPFAM" id="SSF103473">
    <property type="entry name" value="MFS general substrate transporter"/>
    <property type="match status" value="1"/>
</dbReference>
<feature type="transmembrane region" description="Helical" evidence="6">
    <location>
        <begin position="108"/>
        <end position="130"/>
    </location>
</feature>
<dbReference type="PROSITE" id="PS50850">
    <property type="entry name" value="MFS"/>
    <property type="match status" value="1"/>
</dbReference>
<feature type="transmembrane region" description="Helical" evidence="6">
    <location>
        <begin position="171"/>
        <end position="190"/>
    </location>
</feature>
<dbReference type="InterPro" id="IPR011701">
    <property type="entry name" value="MFS"/>
</dbReference>
<protein>
    <submittedName>
        <fullName evidence="8">MFS transporter</fullName>
    </submittedName>
</protein>
<dbReference type="PANTHER" id="PTHR23505">
    <property type="entry name" value="SPINSTER"/>
    <property type="match status" value="1"/>
</dbReference>
<keyword evidence="2" id="KW-0813">Transport</keyword>
<dbReference type="GO" id="GO:0016020">
    <property type="term" value="C:membrane"/>
    <property type="evidence" value="ECO:0007669"/>
    <property type="project" value="UniProtKB-SubCell"/>
</dbReference>
<dbReference type="PANTHER" id="PTHR23505:SF79">
    <property type="entry name" value="PROTEIN SPINSTER"/>
    <property type="match status" value="1"/>
</dbReference>
<keyword evidence="9" id="KW-1185">Reference proteome</keyword>
<dbReference type="Pfam" id="PF07690">
    <property type="entry name" value="MFS_1"/>
    <property type="match status" value="1"/>
</dbReference>
<feature type="transmembrane region" description="Helical" evidence="6">
    <location>
        <begin position="52"/>
        <end position="71"/>
    </location>
</feature>
<reference evidence="9" key="1">
    <citation type="submission" date="2014-02" db="EMBL/GenBank/DDBJ databases">
        <title>Complete genome sequence and comparative genomic analysis of the nitrogen-fixing bacterium Leptospirillum ferriphilum YSK.</title>
        <authorList>
            <person name="Guo X."/>
            <person name="Yin H."/>
            <person name="Liang Y."/>
            <person name="Hu Q."/>
            <person name="Ma L."/>
            <person name="Xiao Y."/>
            <person name="Zhang X."/>
            <person name="Qiu G."/>
            <person name="Liu X."/>
        </authorList>
    </citation>
    <scope>NUCLEOTIDE SEQUENCE [LARGE SCALE GENOMIC DNA]</scope>
    <source>
        <strain evidence="9">YSK</strain>
    </source>
</reference>
<feature type="transmembrane region" description="Helical" evidence="6">
    <location>
        <begin position="83"/>
        <end position="102"/>
    </location>
</feature>
<dbReference type="AlphaFoldDB" id="A0A059XQR3"/>
<evidence type="ECO:0000259" key="7">
    <source>
        <dbReference type="PROSITE" id="PS50850"/>
    </source>
</evidence>
<reference evidence="8 9" key="2">
    <citation type="journal article" date="2015" name="Biomed. Res. Int.">
        <title>Effects of Arsenite Resistance on the Growth and Functional Gene Expression of Leptospirillum ferriphilum and Acidithiobacillus thiooxidans in Pure Culture and Coculture.</title>
        <authorList>
            <person name="Jiang H."/>
            <person name="Liang Y."/>
            <person name="Yin H."/>
            <person name="Xiao Y."/>
            <person name="Guo X."/>
            <person name="Xu Y."/>
            <person name="Hu Q."/>
            <person name="Liu H."/>
            <person name="Liu X."/>
        </authorList>
    </citation>
    <scope>NUCLEOTIDE SEQUENCE [LARGE SCALE GENOMIC DNA]</scope>
    <source>
        <strain evidence="8 9">YSK</strain>
    </source>
</reference>
<keyword evidence="3 6" id="KW-0812">Transmembrane</keyword>
<organism evidence="8 9">
    <name type="scientific">Leptospirillum ferriphilum YSK</name>
    <dbReference type="NCBI Taxonomy" id="1441628"/>
    <lineage>
        <taxon>Bacteria</taxon>
        <taxon>Pseudomonadati</taxon>
        <taxon>Nitrospirota</taxon>
        <taxon>Nitrospiria</taxon>
        <taxon>Nitrospirales</taxon>
        <taxon>Nitrospiraceae</taxon>
        <taxon>Leptospirillum</taxon>
    </lineage>
</organism>
<feature type="transmembrane region" description="Helical" evidence="6">
    <location>
        <begin position="142"/>
        <end position="165"/>
    </location>
</feature>
<gene>
    <name evidence="8" type="ORF">Y981_09760</name>
</gene>
<evidence type="ECO:0000256" key="1">
    <source>
        <dbReference type="ARBA" id="ARBA00004141"/>
    </source>
</evidence>
<feature type="transmembrane region" description="Helical" evidence="6">
    <location>
        <begin position="320"/>
        <end position="338"/>
    </location>
</feature>
<keyword evidence="5 6" id="KW-0472">Membrane</keyword>
<evidence type="ECO:0000256" key="5">
    <source>
        <dbReference type="ARBA" id="ARBA00023136"/>
    </source>
</evidence>
<feature type="transmembrane region" description="Helical" evidence="6">
    <location>
        <begin position="218"/>
        <end position="239"/>
    </location>
</feature>
<keyword evidence="4 6" id="KW-1133">Transmembrane helix</keyword>